<gene>
    <name evidence="3" type="ORF">MTR66_11535</name>
</gene>
<sequence>MSRLLTAVAAAAIGLTLAGAPAAAQDDDSVSSPDGEKINQLIVYGDDPCPASSQGEITVCARKPEAERYRIPKPLRGIDSPKSEAWSNKVEAYETVGAFGTLSCSPVGAGGSLGCTQKLIDQAYAEKKNGSDVKFSELIAAERAKRLSTIDTKAAVEQKEVEREEKAYFDAQKKQEAEQAAAEDESGKATADTPVQEPETAPK</sequence>
<evidence type="ECO:0000313" key="4">
    <source>
        <dbReference type="Proteomes" id="UP001202281"/>
    </source>
</evidence>
<keyword evidence="2" id="KW-0732">Signal</keyword>
<feature type="compositionally biased region" description="Basic and acidic residues" evidence="1">
    <location>
        <begin position="167"/>
        <end position="177"/>
    </location>
</feature>
<protein>
    <recommendedName>
        <fullName evidence="5">Secreted protein</fullName>
    </recommendedName>
</protein>
<evidence type="ECO:0000313" key="3">
    <source>
        <dbReference type="EMBL" id="MCJ2187441.1"/>
    </source>
</evidence>
<name>A0ABT0BRL2_9SPHN</name>
<evidence type="ECO:0000256" key="1">
    <source>
        <dbReference type="SAM" id="MobiDB-lite"/>
    </source>
</evidence>
<feature type="chain" id="PRO_5045680345" description="Secreted protein" evidence="2">
    <location>
        <begin position="25"/>
        <end position="203"/>
    </location>
</feature>
<accession>A0ABT0BRL2</accession>
<evidence type="ECO:0008006" key="5">
    <source>
        <dbReference type="Google" id="ProtNLM"/>
    </source>
</evidence>
<feature type="region of interest" description="Disordered" evidence="1">
    <location>
        <begin position="167"/>
        <end position="203"/>
    </location>
</feature>
<dbReference type="EMBL" id="JALHLG010000014">
    <property type="protein sequence ID" value="MCJ2187441.1"/>
    <property type="molecule type" value="Genomic_DNA"/>
</dbReference>
<dbReference type="Proteomes" id="UP001202281">
    <property type="component" value="Unassembled WGS sequence"/>
</dbReference>
<dbReference type="RefSeq" id="WP_243921110.1">
    <property type="nucleotide sequence ID" value="NZ_JALHLG010000014.1"/>
</dbReference>
<proteinExistence type="predicted"/>
<reference evidence="3 4" key="1">
    <citation type="submission" date="2022-04" db="EMBL/GenBank/DDBJ databases">
        <title>Identification of a novel bacterium isolated from mangrove sediments.</title>
        <authorList>
            <person name="Pan X."/>
        </authorList>
    </citation>
    <scope>NUCLEOTIDE SEQUENCE [LARGE SCALE GENOMIC DNA]</scope>
    <source>
        <strain evidence="3 4">B2638</strain>
    </source>
</reference>
<organism evidence="3 4">
    <name type="scientific">Novosphingobium beihaiensis</name>
    <dbReference type="NCBI Taxonomy" id="2930389"/>
    <lineage>
        <taxon>Bacteria</taxon>
        <taxon>Pseudomonadati</taxon>
        <taxon>Pseudomonadota</taxon>
        <taxon>Alphaproteobacteria</taxon>
        <taxon>Sphingomonadales</taxon>
        <taxon>Sphingomonadaceae</taxon>
        <taxon>Novosphingobium</taxon>
    </lineage>
</organism>
<comment type="caution">
    <text evidence="3">The sequence shown here is derived from an EMBL/GenBank/DDBJ whole genome shotgun (WGS) entry which is preliminary data.</text>
</comment>
<keyword evidence="4" id="KW-1185">Reference proteome</keyword>
<feature type="signal peptide" evidence="2">
    <location>
        <begin position="1"/>
        <end position="24"/>
    </location>
</feature>
<evidence type="ECO:0000256" key="2">
    <source>
        <dbReference type="SAM" id="SignalP"/>
    </source>
</evidence>